<evidence type="ECO:0000256" key="1">
    <source>
        <dbReference type="ARBA" id="ARBA00007698"/>
    </source>
</evidence>
<dbReference type="GO" id="GO:0003735">
    <property type="term" value="F:structural constituent of ribosome"/>
    <property type="evidence" value="ECO:0007669"/>
    <property type="project" value="InterPro"/>
</dbReference>
<evidence type="ECO:0008006" key="7">
    <source>
        <dbReference type="Google" id="ProtNLM"/>
    </source>
</evidence>
<reference evidence="6" key="1">
    <citation type="submission" date="2014-11" db="EMBL/GenBank/DDBJ databases">
        <authorList>
            <person name="Otto D Thomas"/>
            <person name="Naeem Raeece"/>
        </authorList>
    </citation>
    <scope>NUCLEOTIDE SEQUENCE</scope>
</reference>
<dbReference type="PANTHER" id="PTHR10986">
    <property type="entry name" value="39S RIBOSOMAL PROTEIN L20"/>
    <property type="match status" value="1"/>
</dbReference>
<dbReference type="CDD" id="cd07026">
    <property type="entry name" value="Ribosomal_L20"/>
    <property type="match status" value="1"/>
</dbReference>
<feature type="signal peptide" evidence="5">
    <location>
        <begin position="1"/>
        <end position="20"/>
    </location>
</feature>
<feature type="chain" id="PRO_5005190651" description="50S ribosomal protein L20" evidence="5">
    <location>
        <begin position="21"/>
        <end position="228"/>
    </location>
</feature>
<dbReference type="GO" id="GO:1990904">
    <property type="term" value="C:ribonucleoprotein complex"/>
    <property type="evidence" value="ECO:0007669"/>
    <property type="project" value="UniProtKB-KW"/>
</dbReference>
<gene>
    <name evidence="6" type="ORF">Cvel_5162</name>
</gene>
<protein>
    <recommendedName>
        <fullName evidence="7">50S ribosomal protein L20</fullName>
    </recommendedName>
</protein>
<dbReference type="PRINTS" id="PR00062">
    <property type="entry name" value="RIBOSOMALL20"/>
</dbReference>
<dbReference type="EMBL" id="CDMZ01001524">
    <property type="protein sequence ID" value="CEM33840.1"/>
    <property type="molecule type" value="Genomic_DNA"/>
</dbReference>
<evidence type="ECO:0000256" key="4">
    <source>
        <dbReference type="RuleBase" id="RU000561"/>
    </source>
</evidence>
<keyword evidence="2 4" id="KW-0689">Ribosomal protein</keyword>
<keyword evidence="5" id="KW-0732">Signal</keyword>
<evidence type="ECO:0000256" key="2">
    <source>
        <dbReference type="ARBA" id="ARBA00022980"/>
    </source>
</evidence>
<comment type="similarity">
    <text evidence="1 4">Belongs to the bacterial ribosomal protein bL20 family.</text>
</comment>
<dbReference type="Pfam" id="PF00453">
    <property type="entry name" value="Ribosomal_L20"/>
    <property type="match status" value="1"/>
</dbReference>
<proteinExistence type="inferred from homology"/>
<dbReference type="GO" id="GO:0005840">
    <property type="term" value="C:ribosome"/>
    <property type="evidence" value="ECO:0007669"/>
    <property type="project" value="UniProtKB-KW"/>
</dbReference>
<sequence>MGCGWVALVCCSVLFVLSHGFVLSPKFYGERASISPRESRPLFEQNDFFSLPVSPRQRLGETALGIKAPDGKHKRTRRKQLKGMHRVRSSANLSRTGHTRWLKAGEASRIGRKNRARDFRKLWISRLNAAVRQRGLSYSRYIARMKAQGIALNRKSLAMLYMLEPVAFVDMLFDGGASTAEPLPPPVKKPVPLPVEKIDRKTLKARALAAAEAAKAAAAEEEARILAS</sequence>
<dbReference type="GO" id="GO:0006412">
    <property type="term" value="P:translation"/>
    <property type="evidence" value="ECO:0007669"/>
    <property type="project" value="InterPro"/>
</dbReference>
<accession>A0A0G4GTL0</accession>
<keyword evidence="3 4" id="KW-0687">Ribonucleoprotein</keyword>
<evidence type="ECO:0000313" key="6">
    <source>
        <dbReference type="EMBL" id="CEM33840.1"/>
    </source>
</evidence>
<evidence type="ECO:0000256" key="3">
    <source>
        <dbReference type="ARBA" id="ARBA00023274"/>
    </source>
</evidence>
<name>A0A0G4GTL0_9ALVE</name>
<evidence type="ECO:0000256" key="5">
    <source>
        <dbReference type="SAM" id="SignalP"/>
    </source>
</evidence>
<dbReference type="Gene3D" id="1.10.1900.20">
    <property type="entry name" value="Ribosomal protein L20"/>
    <property type="match status" value="1"/>
</dbReference>
<dbReference type="InterPro" id="IPR035566">
    <property type="entry name" value="Ribosomal_protein_bL20_C"/>
</dbReference>
<dbReference type="FunFam" id="1.10.1900.20:FF:000001">
    <property type="entry name" value="50S ribosomal protein L20"/>
    <property type="match status" value="1"/>
</dbReference>
<dbReference type="SUPFAM" id="SSF74731">
    <property type="entry name" value="Ribosomal protein L20"/>
    <property type="match status" value="1"/>
</dbReference>
<organism evidence="6">
    <name type="scientific">Chromera velia CCMP2878</name>
    <dbReference type="NCBI Taxonomy" id="1169474"/>
    <lineage>
        <taxon>Eukaryota</taxon>
        <taxon>Sar</taxon>
        <taxon>Alveolata</taxon>
        <taxon>Colpodellida</taxon>
        <taxon>Chromeraceae</taxon>
        <taxon>Chromera</taxon>
    </lineage>
</organism>
<dbReference type="InterPro" id="IPR005813">
    <property type="entry name" value="Ribosomal_bL20"/>
</dbReference>
<dbReference type="AlphaFoldDB" id="A0A0G4GTL0"/>
<dbReference type="VEuPathDB" id="CryptoDB:Cvel_5162"/>
<dbReference type="GO" id="GO:0019843">
    <property type="term" value="F:rRNA binding"/>
    <property type="evidence" value="ECO:0007669"/>
    <property type="project" value="InterPro"/>
</dbReference>
<dbReference type="NCBIfam" id="TIGR01032">
    <property type="entry name" value="rplT_bact"/>
    <property type="match status" value="1"/>
</dbReference>